<comment type="caution">
    <text evidence="1">The sequence shown here is derived from an EMBL/GenBank/DDBJ whole genome shotgun (WGS) entry which is preliminary data.</text>
</comment>
<keyword evidence="2" id="KW-1185">Reference proteome</keyword>
<organism evidence="1 2">
    <name type="scientific">Nonomuraea monospora</name>
    <dbReference type="NCBI Taxonomy" id="568818"/>
    <lineage>
        <taxon>Bacteria</taxon>
        <taxon>Bacillati</taxon>
        <taxon>Actinomycetota</taxon>
        <taxon>Actinomycetes</taxon>
        <taxon>Streptosporangiales</taxon>
        <taxon>Streptosporangiaceae</taxon>
        <taxon>Nonomuraea</taxon>
    </lineage>
</organism>
<sequence>MPVLLLLIAIAVTALLTAVTGIALPPHHERPAIRLPAAVTYTHPSVPTPVILLTRGRAEHELRADSLAR</sequence>
<accession>A0ABP5PA88</accession>
<dbReference type="Proteomes" id="UP001499843">
    <property type="component" value="Unassembled WGS sequence"/>
</dbReference>
<reference evidence="2" key="1">
    <citation type="journal article" date="2019" name="Int. J. Syst. Evol. Microbiol.">
        <title>The Global Catalogue of Microorganisms (GCM) 10K type strain sequencing project: providing services to taxonomists for standard genome sequencing and annotation.</title>
        <authorList>
            <consortium name="The Broad Institute Genomics Platform"/>
            <consortium name="The Broad Institute Genome Sequencing Center for Infectious Disease"/>
            <person name="Wu L."/>
            <person name="Ma J."/>
        </authorList>
    </citation>
    <scope>NUCLEOTIDE SEQUENCE [LARGE SCALE GENOMIC DNA]</scope>
    <source>
        <strain evidence="2">JCM 16114</strain>
    </source>
</reference>
<evidence type="ECO:0000313" key="1">
    <source>
        <dbReference type="EMBL" id="GAA2208642.1"/>
    </source>
</evidence>
<proteinExistence type="predicted"/>
<dbReference type="EMBL" id="BAAAQX010000009">
    <property type="protein sequence ID" value="GAA2208642.1"/>
    <property type="molecule type" value="Genomic_DNA"/>
</dbReference>
<dbReference type="RefSeq" id="WP_344476957.1">
    <property type="nucleotide sequence ID" value="NZ_BAAAQX010000009.1"/>
</dbReference>
<gene>
    <name evidence="1" type="ORF">GCM10009850_041000</name>
</gene>
<protein>
    <submittedName>
        <fullName evidence="1">Uncharacterized protein</fullName>
    </submittedName>
</protein>
<name>A0ABP5PA88_9ACTN</name>
<evidence type="ECO:0000313" key="2">
    <source>
        <dbReference type="Proteomes" id="UP001499843"/>
    </source>
</evidence>